<proteinExistence type="predicted"/>
<dbReference type="EMBL" id="JAWMAJ010000003">
    <property type="protein sequence ID" value="MDV7214597.1"/>
    <property type="molecule type" value="Genomic_DNA"/>
</dbReference>
<feature type="region of interest" description="Disordered" evidence="1">
    <location>
        <begin position="1"/>
        <end position="45"/>
    </location>
</feature>
<evidence type="ECO:0000313" key="3">
    <source>
        <dbReference type="Proteomes" id="UP001187346"/>
    </source>
</evidence>
<evidence type="ECO:0000256" key="1">
    <source>
        <dbReference type="SAM" id="MobiDB-lite"/>
    </source>
</evidence>
<accession>A0ABU4F1Z1</accession>
<gene>
    <name evidence="2" type="ORF">R5A26_01390</name>
</gene>
<feature type="compositionally biased region" description="Polar residues" evidence="1">
    <location>
        <begin position="19"/>
        <end position="33"/>
    </location>
</feature>
<dbReference type="RefSeq" id="WP_317769791.1">
    <property type="nucleotide sequence ID" value="NZ_JAWMAJ010000003.1"/>
</dbReference>
<dbReference type="Proteomes" id="UP001187346">
    <property type="component" value="Unassembled WGS sequence"/>
</dbReference>
<sequence length="45" mass="4523">MPTTLHPAPGRVPGPDGFNSPTVAKSNSPSTDSGHNEELAVSAPP</sequence>
<organism evidence="2 3">
    <name type="scientific">Streptomyces prunicolor</name>
    <dbReference type="NCBI Taxonomy" id="67348"/>
    <lineage>
        <taxon>Bacteria</taxon>
        <taxon>Bacillati</taxon>
        <taxon>Actinomycetota</taxon>
        <taxon>Actinomycetes</taxon>
        <taxon>Kitasatosporales</taxon>
        <taxon>Streptomycetaceae</taxon>
        <taxon>Streptomyces</taxon>
    </lineage>
</organism>
<protein>
    <submittedName>
        <fullName evidence="2">Uncharacterized protein</fullName>
    </submittedName>
</protein>
<evidence type="ECO:0000313" key="2">
    <source>
        <dbReference type="EMBL" id="MDV7214597.1"/>
    </source>
</evidence>
<comment type="caution">
    <text evidence="2">The sequence shown here is derived from an EMBL/GenBank/DDBJ whole genome shotgun (WGS) entry which is preliminary data.</text>
</comment>
<reference evidence="2 3" key="1">
    <citation type="submission" date="2023-10" db="EMBL/GenBank/DDBJ databases">
        <title>Characterization of rhizosphere-enriched actinobacteria from wheat plants lab-grown on chernevaya soil.</title>
        <authorList>
            <person name="Tikhonova E.N."/>
            <person name="Konopkin A."/>
            <person name="Kravchenko I.K."/>
        </authorList>
    </citation>
    <scope>NUCLEOTIDE SEQUENCE [LARGE SCALE GENOMIC DNA]</scope>
    <source>
        <strain evidence="2 3">RR29</strain>
    </source>
</reference>
<name>A0ABU4F1Z1_9ACTN</name>
<keyword evidence="3" id="KW-1185">Reference proteome</keyword>